<dbReference type="HOGENOM" id="CLU_2369693_0_0_5"/>
<feature type="transmembrane region" description="Helical" evidence="1">
    <location>
        <begin position="68"/>
        <end position="94"/>
    </location>
</feature>
<dbReference type="PATRIC" id="fig|864069.3.peg.1925"/>
<keyword evidence="1" id="KW-0812">Transmembrane</keyword>
<feature type="transmembrane region" description="Helical" evidence="1">
    <location>
        <begin position="27"/>
        <end position="47"/>
    </location>
</feature>
<name>I4YZ80_9HYPH</name>
<evidence type="ECO:0000313" key="2">
    <source>
        <dbReference type="EMBL" id="EIM29272.1"/>
    </source>
</evidence>
<dbReference type="Proteomes" id="UP000003947">
    <property type="component" value="Unassembled WGS sequence"/>
</dbReference>
<gene>
    <name evidence="2" type="ORF">MicloDRAFT_00017440</name>
</gene>
<sequence length="95" mass="10859">MEEIVTQIARFIGRLLLELLWYFRARLILPLVSLGFLGFLQVQPLAAKDRATWWQSPFKRLLSGQVEVSVSMASTIGFMMWGLLFLCIVLHYGVG</sequence>
<dbReference type="AlphaFoldDB" id="I4YZ80"/>
<accession>I4YZ80</accession>
<organism evidence="2 3">
    <name type="scientific">Microvirga lotononidis</name>
    <dbReference type="NCBI Taxonomy" id="864069"/>
    <lineage>
        <taxon>Bacteria</taxon>
        <taxon>Pseudomonadati</taxon>
        <taxon>Pseudomonadota</taxon>
        <taxon>Alphaproteobacteria</taxon>
        <taxon>Hyphomicrobiales</taxon>
        <taxon>Methylobacteriaceae</taxon>
        <taxon>Microvirga</taxon>
    </lineage>
</organism>
<evidence type="ECO:0000256" key="1">
    <source>
        <dbReference type="SAM" id="Phobius"/>
    </source>
</evidence>
<dbReference type="EMBL" id="JH660641">
    <property type="protein sequence ID" value="EIM29272.1"/>
    <property type="molecule type" value="Genomic_DNA"/>
</dbReference>
<keyword evidence="3" id="KW-1185">Reference proteome</keyword>
<protein>
    <submittedName>
        <fullName evidence="2">Uncharacterized protein</fullName>
    </submittedName>
</protein>
<proteinExistence type="predicted"/>
<keyword evidence="1" id="KW-0472">Membrane</keyword>
<keyword evidence="1" id="KW-1133">Transmembrane helix</keyword>
<evidence type="ECO:0000313" key="3">
    <source>
        <dbReference type="Proteomes" id="UP000003947"/>
    </source>
</evidence>
<reference evidence="2 3" key="1">
    <citation type="submission" date="2012-02" db="EMBL/GenBank/DDBJ databases">
        <title>Improved High-Quality Draft sequence of Microvirga sp. WSM3557.</title>
        <authorList>
            <consortium name="US DOE Joint Genome Institute"/>
            <person name="Lucas S."/>
            <person name="Han J."/>
            <person name="Lapidus A."/>
            <person name="Cheng J.-F."/>
            <person name="Goodwin L."/>
            <person name="Pitluck S."/>
            <person name="Peters L."/>
            <person name="Zhang X."/>
            <person name="Detter J.C."/>
            <person name="Han C."/>
            <person name="Tapia R."/>
            <person name="Land M."/>
            <person name="Hauser L."/>
            <person name="Kyrpides N."/>
            <person name="Ivanova N."/>
            <person name="Pagani I."/>
            <person name="Brau L."/>
            <person name="Yates R."/>
            <person name="O'Hara G."/>
            <person name="Rui T."/>
            <person name="Howieson J."/>
            <person name="Reeve W."/>
            <person name="Woyke T."/>
        </authorList>
    </citation>
    <scope>NUCLEOTIDE SEQUENCE [LARGE SCALE GENOMIC DNA]</scope>
    <source>
        <strain evidence="2 3">WSM3557</strain>
    </source>
</reference>